<name>A0AAN9CL46_9TELE</name>
<gene>
    <name evidence="2" type="ORF">R3I93_017512</name>
</gene>
<keyword evidence="1" id="KW-0472">Membrane</keyword>
<evidence type="ECO:0000256" key="1">
    <source>
        <dbReference type="SAM" id="Phobius"/>
    </source>
</evidence>
<keyword evidence="1" id="KW-0812">Transmembrane</keyword>
<comment type="caution">
    <text evidence="2">The sequence shown here is derived from an EMBL/GenBank/DDBJ whole genome shotgun (WGS) entry which is preliminary data.</text>
</comment>
<evidence type="ECO:0000313" key="2">
    <source>
        <dbReference type="EMBL" id="KAK7137443.1"/>
    </source>
</evidence>
<proteinExistence type="predicted"/>
<organism evidence="2 3">
    <name type="scientific">Phoxinus phoxinus</name>
    <name type="common">Eurasian minnow</name>
    <dbReference type="NCBI Taxonomy" id="58324"/>
    <lineage>
        <taxon>Eukaryota</taxon>
        <taxon>Metazoa</taxon>
        <taxon>Chordata</taxon>
        <taxon>Craniata</taxon>
        <taxon>Vertebrata</taxon>
        <taxon>Euteleostomi</taxon>
        <taxon>Actinopterygii</taxon>
        <taxon>Neopterygii</taxon>
        <taxon>Teleostei</taxon>
        <taxon>Ostariophysi</taxon>
        <taxon>Cypriniformes</taxon>
        <taxon>Leuciscidae</taxon>
        <taxon>Phoxininae</taxon>
        <taxon>Phoxinus</taxon>
    </lineage>
</organism>
<accession>A0AAN9CL46</accession>
<dbReference type="EMBL" id="JAYKXH010000018">
    <property type="protein sequence ID" value="KAK7137443.1"/>
    <property type="molecule type" value="Genomic_DNA"/>
</dbReference>
<reference evidence="2 3" key="1">
    <citation type="submission" date="2024-02" db="EMBL/GenBank/DDBJ databases">
        <title>Chromosome-level genome assembly of the Eurasian Minnow (Phoxinus phoxinus).</title>
        <authorList>
            <person name="Oriowo T.O."/>
            <person name="Martin S."/>
            <person name="Stange M."/>
            <person name="Chrysostomakis Y."/>
            <person name="Brown T."/>
            <person name="Winkler S."/>
            <person name="Kukowka S."/>
            <person name="Myers E.W."/>
            <person name="Bohne A."/>
        </authorList>
    </citation>
    <scope>NUCLEOTIDE SEQUENCE [LARGE SCALE GENOMIC DNA]</scope>
    <source>
        <strain evidence="2">ZFMK-TIS-60720</strain>
        <tissue evidence="2">Whole Organism</tissue>
    </source>
</reference>
<dbReference type="AlphaFoldDB" id="A0AAN9CL46"/>
<sequence>MKRMMKNTLHKGGICPKVGILTELSLLICISWMVLEQLRWQQKAGNEALRAEGRPPAMSTVPIPLLKALCY</sequence>
<feature type="transmembrane region" description="Helical" evidence="1">
    <location>
        <begin position="12"/>
        <end position="35"/>
    </location>
</feature>
<keyword evidence="1" id="KW-1133">Transmembrane helix</keyword>
<dbReference type="Proteomes" id="UP001364617">
    <property type="component" value="Unassembled WGS sequence"/>
</dbReference>
<evidence type="ECO:0000313" key="3">
    <source>
        <dbReference type="Proteomes" id="UP001364617"/>
    </source>
</evidence>
<keyword evidence="3" id="KW-1185">Reference proteome</keyword>
<protein>
    <submittedName>
        <fullName evidence="2">Uncharacterized protein</fullName>
    </submittedName>
</protein>